<dbReference type="PROSITE" id="PS50221">
    <property type="entry name" value="GAIN_B"/>
    <property type="match status" value="1"/>
</dbReference>
<dbReference type="InterPro" id="IPR035986">
    <property type="entry name" value="PKD_dom_sf"/>
</dbReference>
<comment type="caution">
    <text evidence="12">Lacks conserved residue(s) required for the propagation of feature annotation.</text>
</comment>
<evidence type="ECO:0000313" key="19">
    <source>
        <dbReference type="Ensembl" id="ENSSAUP00010036386.1"/>
    </source>
</evidence>
<feature type="domain" description="PKD" evidence="15">
    <location>
        <begin position="97"/>
        <end position="147"/>
    </location>
</feature>
<feature type="transmembrane region" description="Helical" evidence="14">
    <location>
        <begin position="1449"/>
        <end position="1470"/>
    </location>
</feature>
<dbReference type="InterPro" id="IPR022409">
    <property type="entry name" value="PKD/Chitinase_dom"/>
</dbReference>
<dbReference type="InterPro" id="IPR013122">
    <property type="entry name" value="PKD1_2_channel"/>
</dbReference>
<feature type="transmembrane region" description="Helical" evidence="14">
    <location>
        <begin position="1932"/>
        <end position="1952"/>
    </location>
</feature>
<dbReference type="GO" id="GO:0005929">
    <property type="term" value="C:cilium"/>
    <property type="evidence" value="ECO:0007669"/>
    <property type="project" value="UniProtKB-SubCell"/>
</dbReference>
<evidence type="ECO:0000256" key="10">
    <source>
        <dbReference type="ARBA" id="ARBA00023157"/>
    </source>
</evidence>
<accession>A0A671WIJ1</accession>
<dbReference type="Proteomes" id="UP000472265">
    <property type="component" value="Chromosome 19"/>
</dbReference>
<dbReference type="PANTHER" id="PTHR46730">
    <property type="entry name" value="POLYCYSTIN-1"/>
    <property type="match status" value="1"/>
</dbReference>
<dbReference type="PROSITE" id="PS51111">
    <property type="entry name" value="REJ"/>
    <property type="match status" value="1"/>
</dbReference>
<comment type="similarity">
    <text evidence="3">Belongs to the polycystin family.</text>
</comment>
<name>A0A671WIJ1_SPAAU</name>
<dbReference type="PANTHER" id="PTHR46730:SF4">
    <property type="entry name" value="POLYCYSTIC KIDNEY DISEASE PROTEIN 1-LIKE 1"/>
    <property type="match status" value="1"/>
</dbReference>
<dbReference type="Pfam" id="PF08016">
    <property type="entry name" value="PKD_channel"/>
    <property type="match status" value="1"/>
</dbReference>
<dbReference type="SUPFAM" id="SSF49299">
    <property type="entry name" value="PKD domain"/>
    <property type="match status" value="2"/>
</dbReference>
<keyword evidence="11" id="KW-0966">Cell projection</keyword>
<feature type="region of interest" description="Disordered" evidence="13">
    <location>
        <begin position="2160"/>
        <end position="2179"/>
    </location>
</feature>
<dbReference type="CDD" id="cd00146">
    <property type="entry name" value="PKD"/>
    <property type="match status" value="1"/>
</dbReference>
<evidence type="ECO:0000256" key="2">
    <source>
        <dbReference type="ARBA" id="ARBA00004651"/>
    </source>
</evidence>
<feature type="domain" description="PLAT" evidence="16">
    <location>
        <begin position="1284"/>
        <end position="1405"/>
    </location>
</feature>
<dbReference type="PROSITE" id="PS50095">
    <property type="entry name" value="PLAT"/>
    <property type="match status" value="1"/>
</dbReference>
<feature type="transmembrane region" description="Helical" evidence="14">
    <location>
        <begin position="1972"/>
        <end position="1995"/>
    </location>
</feature>
<keyword evidence="10" id="KW-1015">Disulfide bond</keyword>
<dbReference type="GO" id="GO:0005261">
    <property type="term" value="F:monoatomic cation channel activity"/>
    <property type="evidence" value="ECO:0007669"/>
    <property type="project" value="TreeGrafter"/>
</dbReference>
<keyword evidence="8" id="KW-0969">Cilium</keyword>
<proteinExistence type="inferred from homology"/>
<evidence type="ECO:0000256" key="7">
    <source>
        <dbReference type="ARBA" id="ARBA00022989"/>
    </source>
</evidence>
<feature type="compositionally biased region" description="Polar residues" evidence="13">
    <location>
        <begin position="2167"/>
        <end position="2179"/>
    </location>
</feature>
<dbReference type="Pfam" id="PF00801">
    <property type="entry name" value="PKD"/>
    <property type="match status" value="1"/>
</dbReference>
<reference evidence="19" key="3">
    <citation type="submission" date="2025-09" db="UniProtKB">
        <authorList>
            <consortium name="Ensembl"/>
        </authorList>
    </citation>
    <scope>IDENTIFICATION</scope>
</reference>
<protein>
    <recommendedName>
        <fullName evidence="21">Polycystic kidney disease 1b</fullName>
    </recommendedName>
</protein>
<dbReference type="SMART" id="SM00308">
    <property type="entry name" value="LH2"/>
    <property type="match status" value="1"/>
</dbReference>
<dbReference type="InterPro" id="IPR001024">
    <property type="entry name" value="PLAT/LH2_dom"/>
</dbReference>
<gene>
    <name evidence="19" type="primary">pkd1l1</name>
</gene>
<evidence type="ECO:0000256" key="5">
    <source>
        <dbReference type="ARBA" id="ARBA00022692"/>
    </source>
</evidence>
<evidence type="ECO:0000256" key="14">
    <source>
        <dbReference type="SAM" id="Phobius"/>
    </source>
</evidence>
<evidence type="ECO:0000256" key="3">
    <source>
        <dbReference type="ARBA" id="ARBA00007200"/>
    </source>
</evidence>
<dbReference type="InterPro" id="IPR013783">
    <property type="entry name" value="Ig-like_fold"/>
</dbReference>
<evidence type="ECO:0000256" key="11">
    <source>
        <dbReference type="ARBA" id="ARBA00023273"/>
    </source>
</evidence>
<dbReference type="GO" id="GO:0005886">
    <property type="term" value="C:plasma membrane"/>
    <property type="evidence" value="ECO:0007669"/>
    <property type="project" value="UniProtKB-SubCell"/>
</dbReference>
<evidence type="ECO:0000259" key="17">
    <source>
        <dbReference type="PROSITE" id="PS50221"/>
    </source>
</evidence>
<feature type="domain" description="PKD" evidence="15">
    <location>
        <begin position="14"/>
        <end position="68"/>
    </location>
</feature>
<dbReference type="OMA" id="QQGAWTH"/>
<evidence type="ECO:0000256" key="9">
    <source>
        <dbReference type="ARBA" id="ARBA00023136"/>
    </source>
</evidence>
<evidence type="ECO:0000259" key="15">
    <source>
        <dbReference type="PROSITE" id="PS50093"/>
    </source>
</evidence>
<dbReference type="SMART" id="SM00089">
    <property type="entry name" value="PKD"/>
    <property type="match status" value="2"/>
</dbReference>
<dbReference type="Ensembl" id="ENSSAUT00010038310.1">
    <property type="protein sequence ID" value="ENSSAUP00010036386.1"/>
    <property type="gene ID" value="ENSSAUG00010015369.1"/>
</dbReference>
<evidence type="ECO:0000256" key="8">
    <source>
        <dbReference type="ARBA" id="ARBA00023069"/>
    </source>
</evidence>
<dbReference type="SUPFAM" id="SSF49723">
    <property type="entry name" value="Lipase/lipooxygenase domain (PLAT/LH2 domain)"/>
    <property type="match status" value="1"/>
</dbReference>
<reference evidence="19" key="1">
    <citation type="submission" date="2021-04" db="EMBL/GenBank/DDBJ databases">
        <authorList>
            <consortium name="Wellcome Sanger Institute Data Sharing"/>
        </authorList>
    </citation>
    <scope>NUCLEOTIDE SEQUENCE [LARGE SCALE GENOMIC DNA]</scope>
</reference>
<keyword evidence="20" id="KW-1185">Reference proteome</keyword>
<feature type="region of interest" description="Disordered" evidence="13">
    <location>
        <begin position="525"/>
        <end position="567"/>
    </location>
</feature>
<dbReference type="GeneTree" id="ENSGT00940000164905"/>
<dbReference type="Gene3D" id="2.60.40.10">
    <property type="entry name" value="Immunoglobulins"/>
    <property type="match status" value="1"/>
</dbReference>
<evidence type="ECO:0000256" key="12">
    <source>
        <dbReference type="PROSITE-ProRule" id="PRU00152"/>
    </source>
</evidence>
<comment type="subcellular location">
    <subcellularLocation>
        <location evidence="2">Cell membrane</location>
        <topology evidence="2">Multi-pass membrane protein</topology>
    </subcellularLocation>
    <subcellularLocation>
        <location evidence="1">Cell projection</location>
        <location evidence="1">Cilium</location>
    </subcellularLocation>
</comment>
<evidence type="ECO:0008006" key="21">
    <source>
        <dbReference type="Google" id="ProtNLM"/>
    </source>
</evidence>
<dbReference type="InterPro" id="IPR000601">
    <property type="entry name" value="PKD_dom"/>
</dbReference>
<keyword evidence="9 14" id="KW-0472">Membrane</keyword>
<feature type="domain" description="REJ" evidence="18">
    <location>
        <begin position="154"/>
        <end position="671"/>
    </location>
</feature>
<dbReference type="InterPro" id="IPR002859">
    <property type="entry name" value="PKD/REJ-like"/>
</dbReference>
<keyword evidence="5 14" id="KW-0812">Transmembrane</keyword>
<keyword evidence="7 14" id="KW-1133">Transmembrane helix</keyword>
<sequence length="2198" mass="245087">NTDVTFQAVTEVADPVEFLWHFGDSTSARTTSRTTTTRYHKPGRYDVVAVMSSGRTSFTSDAFPLVVQRAVKLNRLMHQASVLQNQMATVSCRVNMGTNVSFLWSFGDGSSRLGQSTEQHIFHSTGEFTVTVTVSNLVSSASLSSHIFAVDRPCQPPPVKHMGPLKIQVRRYEVIRLGVTYETEVDCDVSGGLRYTWTLSDSAGRDFPLPLVDTHRQSLVLPSYILRYDTYTARARVQVIGSVVYSNYSVRVQVMPSPLVAFIQGGTNVFIRNRNTTVVALDGQRSYDPDFPMSPVSFSWSCKPVSSIASSCFHRDVPTSFPVVTFPATFLKQNFDQFQFTLTIHSGERSASSETFLTLTANVIGLSVYCPHCQGEHVNWDQSFSVSASCEGCDIDPSYIQYSWRLFSVNVSSKPLIEVPFCYAVDLTAPSTVIEGPATSPQTSVTTTHNSSESSIQKLDLNVTGSGTLSENPLALDNSGVLYLDHFGQSDVISKFTIDSSADWEFSSPVLESGDLDYDVPWMTAEEGDPGVSAGRPTGTNLSPGDDSVSEPSLHEDEGSDLVDSRPSVVNQEPILLDLSRDLVDRGLFESYTYTGISSSLLDFRPFSLRPGSRYMLEVAAKSDDGLLGRTQLFLRTNPAPKGMTCQVQPAEGRELYTHFSIFCASGKEDLVYKYSIHAGDGPPRVLYQGRDFEYYFSLPSGDPSDDYKVTIYTEIRSSKYGAATKPCPVTVRVRPISLLSSSESGLRNLSALVQLGNSVEVRNYISLLAGILNRLSLDAEANTPAQRRTRSILIRTMCELESREQASMVDIICILKHLLQATSQVTFASARQVTLHVQAISDGISESGAPVWYYLDEKTLHTLIVLLSNSLQAAVRYDDFTPEMSNSADVKLPLESDSSEENSGVYIRKGGSISKQVVQLVGDTLQTASDMMLVRENKYAREHRVNTGFIALYAEYQNQTSTVISSGSAAFYMPASLIQHLFGRHNGEIESRWHRPPCVLSMLTELTHSPYTWAHYPRRLSGPVIDLSLYECSTRRKISVRSLVQPINVEIQQPKSSVHEYVLQRCGVNYHSFNITQEHLQQVIQLSVAFTPPLSKPFPILLLFRMFERPTPSMHHLHRTHRWESNTTQFTLPSSYLSAAGVAHLALLNADLGKAPRHKHLSEEVSYTLTVESSLCLSWDNHQGAWTHHGCRTQPADMTTAVSCSCHQLRPLTVVQHRIHSSHDATDLDPFLSVTSDLTVLGVLVLCVCLFIPGLVACKKADVISKANRRVHYLSDNSQCDPFLYAVTVHTGPCSAACMSAKVYIVLNGNDRVSLTKELQVPGCTLFRRNSQDTFIFSAADSLGPVWGVHIWHDNSGPSPDWYLNYVEVSEVSRGHVKGRAWLFVGRCWLAVVKGDGQVERRLRVCTRGIGFAKMLRLKLSDYLADHHSWIPLLSCPGHHSFTHTQRLSVNLLLLLGYACVNAAIVSQMDDQLPFELGFTDVSAVSVRAGVLSVLAVLPAAGVISFLFRLRDVELTRSGVQQVTGRKTEKGTDMLPASATIVDNKNTDNEPVIQTDVIVRKEAVEDNTGRALQSFLLITEGNNVHQAPEGKESGILSERSSFYGAQKAFFHHILLRARQRARYLRLVRPPTAAELRVARGKKRREALLHKTLRDLSVCGSMLLLMVCINYGSSFSDHYHLNKAVRRHRGRDNAFMSIQTHNEWWKWAQSSLLNSLYRNASAAPEQSHILIGEPILWKAEVSSPFQGQVSNERRLCMYSAFACIVVLLSCRSHAASKLKLLHSGGWLGRRTVALKVQFTLFSPAPNLFTGVTLLSEQSPTGVLLPSAKVQSVRVYRAPAVWDYTVMVCQLIFLLLSVLQLWDQMYTVGQQGLMGYWRKPCNWLEVSLLTVTLVYYVYYIYHSVIILEVAELLQRHNHRGHVDVGVLATWEQYIRTLQGVTLFLLTLKCATVLRVNRTLAASATLLTRSLSSLFWPMVSAFILMVALCCEGNLVFIQSSGAFSSLPRFLQTLLCHRWSPRAVRGLHVPWSDFLYHGVLHLSFTVVKVAVSSLIRRAKRSQSRQNICTAAELVSYIRQRVSDFTGQRRKTYYLEEFESLVDELLFRLNALSNSLHHTLPYKAHRYREEDSSIISPRQEPSNLDTQVKSGSLIKDWKEAVLDKKDDERTTTNNSSLSKSQGTHTEVVVEVLVHEEPVSVAR</sequence>
<dbReference type="InParanoid" id="A0A671WIJ1"/>
<feature type="transmembrane region" description="Helical" evidence="14">
    <location>
        <begin position="1840"/>
        <end position="1861"/>
    </location>
</feature>
<dbReference type="InterPro" id="IPR036392">
    <property type="entry name" value="PLAT/LH2_dom_sf"/>
</dbReference>
<dbReference type="GO" id="GO:0006816">
    <property type="term" value="P:calcium ion transport"/>
    <property type="evidence" value="ECO:0007669"/>
    <property type="project" value="TreeGrafter"/>
</dbReference>
<organism evidence="19 20">
    <name type="scientific">Sparus aurata</name>
    <name type="common">Gilthead sea bream</name>
    <dbReference type="NCBI Taxonomy" id="8175"/>
    <lineage>
        <taxon>Eukaryota</taxon>
        <taxon>Metazoa</taxon>
        <taxon>Chordata</taxon>
        <taxon>Craniata</taxon>
        <taxon>Vertebrata</taxon>
        <taxon>Euteleostomi</taxon>
        <taxon>Actinopterygii</taxon>
        <taxon>Neopterygii</taxon>
        <taxon>Teleostei</taxon>
        <taxon>Neoteleostei</taxon>
        <taxon>Acanthomorphata</taxon>
        <taxon>Eupercaria</taxon>
        <taxon>Spariformes</taxon>
        <taxon>Sparidae</taxon>
        <taxon>Sparus</taxon>
    </lineage>
</organism>
<feature type="transmembrane region" description="Helical" evidence="14">
    <location>
        <begin position="1490"/>
        <end position="1509"/>
    </location>
</feature>
<dbReference type="Pfam" id="PF02010">
    <property type="entry name" value="REJ"/>
    <property type="match status" value="2"/>
</dbReference>
<dbReference type="Pfam" id="PF20519">
    <property type="entry name" value="Polycystin_dom"/>
    <property type="match status" value="1"/>
</dbReference>
<evidence type="ECO:0000256" key="13">
    <source>
        <dbReference type="SAM" id="MobiDB-lite"/>
    </source>
</evidence>
<evidence type="ECO:0000259" key="18">
    <source>
        <dbReference type="PROSITE" id="PS51111"/>
    </source>
</evidence>
<evidence type="ECO:0000256" key="1">
    <source>
        <dbReference type="ARBA" id="ARBA00004138"/>
    </source>
</evidence>
<dbReference type="InterPro" id="IPR046791">
    <property type="entry name" value="Polycystin_dom"/>
</dbReference>
<dbReference type="InterPro" id="IPR057244">
    <property type="entry name" value="GAIN_B"/>
</dbReference>
<feature type="transmembrane region" description="Helical" evidence="14">
    <location>
        <begin position="1239"/>
        <end position="1259"/>
    </location>
</feature>
<keyword evidence="4" id="KW-1003">Cell membrane</keyword>
<dbReference type="PROSITE" id="PS50093">
    <property type="entry name" value="PKD"/>
    <property type="match status" value="2"/>
</dbReference>
<feature type="domain" description="GAIN-B" evidence="17">
    <location>
        <begin position="1072"/>
        <end position="1223"/>
    </location>
</feature>
<feature type="transmembrane region" description="Helical" evidence="14">
    <location>
        <begin position="1755"/>
        <end position="1774"/>
    </location>
</feature>
<evidence type="ECO:0000256" key="6">
    <source>
        <dbReference type="ARBA" id="ARBA00022737"/>
    </source>
</evidence>
<dbReference type="InterPro" id="IPR014010">
    <property type="entry name" value="REJ_dom"/>
</dbReference>
<feature type="transmembrane region" description="Helical" evidence="14">
    <location>
        <begin position="1882"/>
        <end position="1900"/>
    </location>
</feature>
<dbReference type="Pfam" id="PF01477">
    <property type="entry name" value="PLAT"/>
    <property type="match status" value="1"/>
</dbReference>
<evidence type="ECO:0000313" key="20">
    <source>
        <dbReference type="Proteomes" id="UP000472265"/>
    </source>
</evidence>
<reference evidence="19" key="2">
    <citation type="submission" date="2025-08" db="UniProtKB">
        <authorList>
            <consortium name="Ensembl"/>
        </authorList>
    </citation>
    <scope>IDENTIFICATION</scope>
</reference>
<keyword evidence="6" id="KW-0677">Repeat</keyword>
<evidence type="ECO:0000259" key="16">
    <source>
        <dbReference type="PROSITE" id="PS50095"/>
    </source>
</evidence>
<feature type="transmembrane region" description="Helical" evidence="14">
    <location>
        <begin position="2031"/>
        <end position="2052"/>
    </location>
</feature>
<dbReference type="Gene3D" id="2.60.60.20">
    <property type="entry name" value="PLAT/LH2 domain"/>
    <property type="match status" value="1"/>
</dbReference>
<evidence type="ECO:0000256" key="4">
    <source>
        <dbReference type="ARBA" id="ARBA00022475"/>
    </source>
</evidence>